<evidence type="ECO:0000256" key="5">
    <source>
        <dbReference type="SAM" id="MobiDB-lite"/>
    </source>
</evidence>
<dbReference type="InterPro" id="IPR041499">
    <property type="entry name" value="Tfc1/Sfc1_N"/>
</dbReference>
<dbReference type="PANTHER" id="PTHR13230:SF5">
    <property type="entry name" value="GENERAL TRANSCRIPTION FACTOR 3C POLYPEPTIDE 5"/>
    <property type="match status" value="1"/>
</dbReference>
<dbReference type="GO" id="GO:0005634">
    <property type="term" value="C:nucleus"/>
    <property type="evidence" value="ECO:0007669"/>
    <property type="project" value="UniProtKB-SubCell"/>
</dbReference>
<sequence length="512" mass="58713">MSKQYAKEHSLDIPHVSCIEFPLKVQNVDKAIGLVGGESAVIKACQDDSSHPLELRFTNNIYEHPVNAKVNTHEQILIKISLPKSVLKANAGNVQRSLQQLHSVHSKPIHITPVAIINKTFRFREMSDFQYQMSNSPFAQKVNKSIHSLNYTEICSLGLDEDLKPWAPNENGLYDLPPPPRFSSIPLPFNYHYKKNAATVLKEGKLTTRNKHLKLNSSIIKWEDEPPTGPSEESKQQLEFFQSHSDNLVYKDVLDALEIIRKLFEIRPIWIRKHLEANLPVHLKTCFKYALPQVSYTYTKGPWRQTYIRFGVDPKSSAEFSRYQTEGFRVPGFNKTVPKGFVSEVPNGVSKIFKFTGVELPHSLHFQLEDIVDEQVCLLLSHAKLRTECDFHDGWYDSTTMARLRKLMRYKLRCLMDGTTMDPEKVDYFINKLEVTEREGDADEDHDDADDDDQCDDLHLGDEEGEEDDEVDVGESNFEDIINYLEKHNPRGASEIAHLTCLLRQGNIPEFS</sequence>
<evidence type="ECO:0000256" key="1">
    <source>
        <dbReference type="ARBA" id="ARBA00004123"/>
    </source>
</evidence>
<dbReference type="Pfam" id="PF09734">
    <property type="entry name" value="Tau95"/>
    <property type="match status" value="1"/>
</dbReference>
<gene>
    <name evidence="8" type="primary">TFC1</name>
    <name evidence="8" type="ORF">BN1211_1201</name>
</gene>
<protein>
    <submittedName>
        <fullName evidence="8">TFC1 protein</fullName>
    </submittedName>
</protein>
<evidence type="ECO:0000313" key="9">
    <source>
        <dbReference type="Proteomes" id="UP000038830"/>
    </source>
</evidence>
<dbReference type="Pfam" id="PF17682">
    <property type="entry name" value="Tau95_N"/>
    <property type="match status" value="1"/>
</dbReference>
<dbReference type="GO" id="GO:0001003">
    <property type="term" value="F:RNA polymerase III type 2 promoter sequence-specific DNA binding"/>
    <property type="evidence" value="ECO:0007669"/>
    <property type="project" value="TreeGrafter"/>
</dbReference>
<dbReference type="Gene3D" id="3.30.200.160">
    <property type="entry name" value="TFIIIC, subcomplex tauA, subunit Sfc1, barrel domain"/>
    <property type="match status" value="1"/>
</dbReference>
<dbReference type="InterPro" id="IPR040454">
    <property type="entry name" value="TF_IIIC_Tfc1/Sfc1"/>
</dbReference>
<dbReference type="PANTHER" id="PTHR13230">
    <property type="entry name" value="GENERAL TRANSCRIPTION FACTOR IIIC, POLYPEPTIDE 5"/>
    <property type="match status" value="1"/>
</dbReference>
<feature type="domain" description="Transcription factor IIIC subunit 5 HTH" evidence="6">
    <location>
        <begin position="176"/>
        <end position="329"/>
    </location>
</feature>
<evidence type="ECO:0000256" key="4">
    <source>
        <dbReference type="ARBA" id="ARBA00023242"/>
    </source>
</evidence>
<accession>A0A0H5C0K4</accession>
<dbReference type="GO" id="GO:0001002">
    <property type="term" value="F:RNA polymerase III type 1 promoter sequence-specific DNA binding"/>
    <property type="evidence" value="ECO:0007669"/>
    <property type="project" value="TreeGrafter"/>
</dbReference>
<feature type="compositionally biased region" description="Acidic residues" evidence="5">
    <location>
        <begin position="440"/>
        <end position="455"/>
    </location>
</feature>
<dbReference type="EMBL" id="CDQK01000001">
    <property type="protein sequence ID" value="CEP21171.1"/>
    <property type="molecule type" value="Genomic_DNA"/>
</dbReference>
<reference evidence="9" key="1">
    <citation type="journal article" date="2015" name="J. Biotechnol.">
        <title>The structure of the Cyberlindnera jadinii genome and its relation to Candida utilis analyzed by the occurrence of single nucleotide polymorphisms.</title>
        <authorList>
            <person name="Rupp O."/>
            <person name="Brinkrolf K."/>
            <person name="Buerth C."/>
            <person name="Kunigo M."/>
            <person name="Schneider J."/>
            <person name="Jaenicke S."/>
            <person name="Goesmann A."/>
            <person name="Puehler A."/>
            <person name="Jaeger K.-E."/>
            <person name="Ernst J.F."/>
        </authorList>
    </citation>
    <scope>NUCLEOTIDE SEQUENCE [LARGE SCALE GENOMIC DNA]</scope>
    <source>
        <strain evidence="9">ATCC 18201 / CBS 1600 / BCRC 20928 / JCM 3617 / NBRC 0987 / NRRL Y-1542</strain>
    </source>
</reference>
<keyword evidence="3" id="KW-0804">Transcription</keyword>
<evidence type="ECO:0000256" key="2">
    <source>
        <dbReference type="ARBA" id="ARBA00023125"/>
    </source>
</evidence>
<dbReference type="InterPro" id="IPR042536">
    <property type="entry name" value="TFIIIC_tauA_Sfc1"/>
</dbReference>
<evidence type="ECO:0000256" key="3">
    <source>
        <dbReference type="ARBA" id="ARBA00023163"/>
    </source>
</evidence>
<feature type="compositionally biased region" description="Acidic residues" evidence="5">
    <location>
        <begin position="463"/>
        <end position="473"/>
    </location>
</feature>
<organism evidence="8 9">
    <name type="scientific">Cyberlindnera jadinii (strain ATCC 18201 / CBS 1600 / BCRC 20928 / JCM 3617 / NBRC 0987 / NRRL Y-1542)</name>
    <name type="common">Torula yeast</name>
    <name type="synonym">Candida utilis</name>
    <dbReference type="NCBI Taxonomy" id="983966"/>
    <lineage>
        <taxon>Eukaryota</taxon>
        <taxon>Fungi</taxon>
        <taxon>Dikarya</taxon>
        <taxon>Ascomycota</taxon>
        <taxon>Saccharomycotina</taxon>
        <taxon>Saccharomycetes</taxon>
        <taxon>Phaffomycetales</taxon>
        <taxon>Phaffomycetaceae</taxon>
        <taxon>Cyberlindnera</taxon>
    </lineage>
</organism>
<comment type="subcellular location">
    <subcellularLocation>
        <location evidence="1">Nucleus</location>
    </subcellularLocation>
</comment>
<dbReference type="Proteomes" id="UP000038830">
    <property type="component" value="Unassembled WGS sequence"/>
</dbReference>
<dbReference type="InterPro" id="IPR019136">
    <property type="entry name" value="TF_IIIC_su-5_HTH"/>
</dbReference>
<name>A0A0H5C0K4_CYBJN</name>
<dbReference type="GO" id="GO:0006384">
    <property type="term" value="P:transcription initiation at RNA polymerase III promoter"/>
    <property type="evidence" value="ECO:0007669"/>
    <property type="project" value="InterPro"/>
</dbReference>
<dbReference type="AlphaFoldDB" id="A0A0H5C0K4"/>
<evidence type="ECO:0000259" key="6">
    <source>
        <dbReference type="Pfam" id="PF09734"/>
    </source>
</evidence>
<proteinExistence type="predicted"/>
<keyword evidence="4" id="KW-0539">Nucleus</keyword>
<feature type="region of interest" description="Disordered" evidence="5">
    <location>
        <begin position="437"/>
        <end position="476"/>
    </location>
</feature>
<keyword evidence="2" id="KW-0238">DNA-binding</keyword>
<evidence type="ECO:0000313" key="8">
    <source>
        <dbReference type="EMBL" id="CEP21171.1"/>
    </source>
</evidence>
<dbReference type="GO" id="GO:0000127">
    <property type="term" value="C:transcription factor TFIIIC complex"/>
    <property type="evidence" value="ECO:0007669"/>
    <property type="project" value="InterPro"/>
</dbReference>
<feature type="domain" description="Transcription factor IIIC subunit Tfc1/Sfc1 triple barrel" evidence="7">
    <location>
        <begin position="18"/>
        <end position="132"/>
    </location>
</feature>
<evidence type="ECO:0000259" key="7">
    <source>
        <dbReference type="Pfam" id="PF17682"/>
    </source>
</evidence>